<evidence type="ECO:0000313" key="3">
    <source>
        <dbReference type="Proteomes" id="UP001054889"/>
    </source>
</evidence>
<comment type="caution">
    <text evidence="2">The sequence shown here is derived from an EMBL/GenBank/DDBJ whole genome shotgun (WGS) entry which is preliminary data.</text>
</comment>
<dbReference type="Proteomes" id="UP001054889">
    <property type="component" value="Unassembled WGS sequence"/>
</dbReference>
<accession>A0AAV5BFA4</accession>
<reference evidence="2" key="2">
    <citation type="submission" date="2021-12" db="EMBL/GenBank/DDBJ databases">
        <title>Resequencing data analysis of finger millet.</title>
        <authorList>
            <person name="Hatakeyama M."/>
            <person name="Aluri S."/>
            <person name="Balachadran M.T."/>
            <person name="Sivarajan S.R."/>
            <person name="Poveda L."/>
            <person name="Shimizu-Inatsugi R."/>
            <person name="Schlapbach R."/>
            <person name="Sreeman S.M."/>
            <person name="Shimizu K.K."/>
        </authorList>
    </citation>
    <scope>NUCLEOTIDE SEQUENCE</scope>
</reference>
<organism evidence="2 3">
    <name type="scientific">Eleusine coracana subsp. coracana</name>
    <dbReference type="NCBI Taxonomy" id="191504"/>
    <lineage>
        <taxon>Eukaryota</taxon>
        <taxon>Viridiplantae</taxon>
        <taxon>Streptophyta</taxon>
        <taxon>Embryophyta</taxon>
        <taxon>Tracheophyta</taxon>
        <taxon>Spermatophyta</taxon>
        <taxon>Magnoliopsida</taxon>
        <taxon>Liliopsida</taxon>
        <taxon>Poales</taxon>
        <taxon>Poaceae</taxon>
        <taxon>PACMAD clade</taxon>
        <taxon>Chloridoideae</taxon>
        <taxon>Cynodonteae</taxon>
        <taxon>Eleusininae</taxon>
        <taxon>Eleusine</taxon>
    </lineage>
</organism>
<sequence>MSSSSSILPDLALLDRYIFRRDDDSFPADDPTEASCTNSRGEEICICFQLHDPPRPSRLYLWWPGGTGDCDRFSVVGAHRDAVLLQMAYSIPVPNSECTYDMYDYFLYPAQDRGPGHAVLRRGAEDVAVAELQTVRTTEPELHVIFPSASASRRWVVTKPRIIFHGPDLDLENLLWLFSSDAVVPFGDYLCWVDYCKGAILLCNVFDDDPELRYLALPAKLPGIDHPGGRGFGEVNMTVGVDEERGVMKCVRVVRGDGKMFNQGCNKPPPDFVATSWTSEMTGSHELIWKKDAEVKSEDFWQLHGVELLPHTHLEFPLVSLEDTSIVYFVMRLKGASVDEVGYDYDETWLVSFDMCSKTVKASFQYIKEQGDLCCEESMFAKEKFWYFESFIPAEFPKFLKMHDTR</sequence>
<dbReference type="InterPro" id="IPR011676">
    <property type="entry name" value="DUF1618"/>
</dbReference>
<dbReference type="PANTHER" id="PTHR33074:SF96">
    <property type="entry name" value="EXPRESSED PROTEIN"/>
    <property type="match status" value="1"/>
</dbReference>
<reference evidence="2" key="1">
    <citation type="journal article" date="2018" name="DNA Res.">
        <title>Multiple hybrid de novo genome assembly of finger millet, an orphan allotetraploid crop.</title>
        <authorList>
            <person name="Hatakeyama M."/>
            <person name="Aluri S."/>
            <person name="Balachadran M.T."/>
            <person name="Sivarajan S.R."/>
            <person name="Patrignani A."/>
            <person name="Gruter S."/>
            <person name="Poveda L."/>
            <person name="Shimizu-Inatsugi R."/>
            <person name="Baeten J."/>
            <person name="Francoijs K.J."/>
            <person name="Nataraja K.N."/>
            <person name="Reddy Y.A.N."/>
            <person name="Phadnis S."/>
            <person name="Ravikumar R.L."/>
            <person name="Schlapbach R."/>
            <person name="Sreeman S.M."/>
            <person name="Shimizu K.K."/>
        </authorList>
    </citation>
    <scope>NUCLEOTIDE SEQUENCE</scope>
</reference>
<dbReference type="PANTHER" id="PTHR33074">
    <property type="entry name" value="EXPRESSED PROTEIN-RELATED"/>
    <property type="match status" value="1"/>
</dbReference>
<protein>
    <recommendedName>
        <fullName evidence="1">DUF1618 domain-containing protein</fullName>
    </recommendedName>
</protein>
<dbReference type="AlphaFoldDB" id="A0AAV5BFA4"/>
<keyword evidence="3" id="KW-1185">Reference proteome</keyword>
<dbReference type="Pfam" id="PF07762">
    <property type="entry name" value="DUF1618"/>
    <property type="match status" value="1"/>
</dbReference>
<feature type="domain" description="DUF1618" evidence="1">
    <location>
        <begin position="192"/>
        <end position="328"/>
    </location>
</feature>
<dbReference type="EMBL" id="BQKI01000001">
    <property type="protein sequence ID" value="GJM84592.1"/>
    <property type="molecule type" value="Genomic_DNA"/>
</dbReference>
<proteinExistence type="predicted"/>
<evidence type="ECO:0000313" key="2">
    <source>
        <dbReference type="EMBL" id="GJM84592.1"/>
    </source>
</evidence>
<name>A0AAV5BFA4_ELECO</name>
<gene>
    <name evidence="2" type="primary">ga00276</name>
    <name evidence="2" type="ORF">PR202_ga00276</name>
</gene>
<evidence type="ECO:0000259" key="1">
    <source>
        <dbReference type="Pfam" id="PF07762"/>
    </source>
</evidence>